<dbReference type="OrthoDB" id="73919at2759"/>
<keyword evidence="6" id="KW-0479">Metal-binding</keyword>
<feature type="domain" description="C2" evidence="13">
    <location>
        <begin position="1"/>
        <end position="103"/>
    </location>
</feature>
<keyword evidence="8" id="KW-0446">Lipid-binding</keyword>
<evidence type="ECO:0000256" key="4">
    <source>
        <dbReference type="ARBA" id="ARBA00022475"/>
    </source>
</evidence>
<reference evidence="15" key="1">
    <citation type="journal article" date="2016" name="Nature">
        <title>The genome of the seagrass Zostera marina reveals angiosperm adaptation to the sea.</title>
        <authorList>
            <person name="Olsen J.L."/>
            <person name="Rouze P."/>
            <person name="Verhelst B."/>
            <person name="Lin Y.-C."/>
            <person name="Bayer T."/>
            <person name="Collen J."/>
            <person name="Dattolo E."/>
            <person name="De Paoli E."/>
            <person name="Dittami S."/>
            <person name="Maumus F."/>
            <person name="Michel G."/>
            <person name="Kersting A."/>
            <person name="Lauritano C."/>
            <person name="Lohaus R."/>
            <person name="Toepel M."/>
            <person name="Tonon T."/>
            <person name="Vanneste K."/>
            <person name="Amirebrahimi M."/>
            <person name="Brakel J."/>
            <person name="Bostroem C."/>
            <person name="Chovatia M."/>
            <person name="Grimwood J."/>
            <person name="Jenkins J.W."/>
            <person name="Jueterbock A."/>
            <person name="Mraz A."/>
            <person name="Stam W.T."/>
            <person name="Tice H."/>
            <person name="Bornberg-Bauer E."/>
            <person name="Green P.J."/>
            <person name="Pearson G.A."/>
            <person name="Procaccini G."/>
            <person name="Duarte C.M."/>
            <person name="Schmutz J."/>
            <person name="Reusch T.B.H."/>
            <person name="Van de Peer Y."/>
        </authorList>
    </citation>
    <scope>NUCLEOTIDE SEQUENCE [LARGE SCALE GENOMIC DNA]</scope>
    <source>
        <strain evidence="15">cv. Finnish</strain>
    </source>
</reference>
<sequence>MDKTLGFLKLKVIRGVNLAQRDRKGSDPYVVVRLDAHKLKTRVVKRNVNPIWNEDLTLSISDPTHPIRVEVYDKDTFSFDDPMGNAEIDIQPFMEAVRLLALHPNMTNNTIVKKELAARDNCLSEESKIYYFDGKIVQDMFLRLRNVESGEKTDDREITNSDSVVIPTETGTDSSVILSDVTIAASSETHTLEEERASTKIQAGIIKLQALVRGHLVRRQALATLLCVYTIVRFQTRAHKEKDSEKEVSFRTFLERSSNPFICKLASIKIFAPVLALQIEYFNGGSNSTREWLERWTRYQIWKPLQQSKKTTPRYAMETKSGNPSKHVVKHNLKNVTRNSRRDRNSGDGEYYNRDPTVETIELAPIGIVTPKRRQYRNDEDRLDFCEMMNQAMQMGQFKCDFNGRMDFKIFNLALFLIPFF</sequence>
<dbReference type="SMART" id="SM00239">
    <property type="entry name" value="C2"/>
    <property type="match status" value="1"/>
</dbReference>
<comment type="similarity">
    <text evidence="11">Belongs to the plant CAR protein family.</text>
</comment>
<evidence type="ECO:0000256" key="3">
    <source>
        <dbReference type="ARBA" id="ARBA00022468"/>
    </source>
</evidence>
<keyword evidence="5" id="KW-0938">Abscisic acid signaling pathway</keyword>
<dbReference type="PROSITE" id="PS50004">
    <property type="entry name" value="C2"/>
    <property type="match status" value="1"/>
</dbReference>
<dbReference type="GO" id="GO:0005886">
    <property type="term" value="C:plasma membrane"/>
    <property type="evidence" value="ECO:0007669"/>
    <property type="project" value="UniProtKB-SubCell"/>
</dbReference>
<proteinExistence type="inferred from homology"/>
<comment type="caution">
    <text evidence="14">The sequence shown here is derived from an EMBL/GenBank/DDBJ whole genome shotgun (WGS) entry which is preliminary data.</text>
</comment>
<evidence type="ECO:0000256" key="11">
    <source>
        <dbReference type="ARBA" id="ARBA00024037"/>
    </source>
</evidence>
<dbReference type="Pfam" id="PF00168">
    <property type="entry name" value="C2"/>
    <property type="match status" value="1"/>
</dbReference>
<comment type="subcellular location">
    <subcellularLocation>
        <location evidence="2">Cell membrane</location>
    </subcellularLocation>
    <subcellularLocation>
        <location evidence="1">Nucleus</location>
    </subcellularLocation>
</comment>
<evidence type="ECO:0000259" key="13">
    <source>
        <dbReference type="PROSITE" id="PS50004"/>
    </source>
</evidence>
<keyword evidence="15" id="KW-1185">Reference proteome</keyword>
<dbReference type="PANTHER" id="PTHR45933:SF20">
    <property type="entry name" value="OS07G0108400 PROTEIN"/>
    <property type="match status" value="1"/>
</dbReference>
<keyword evidence="7" id="KW-0106">Calcium</keyword>
<organism evidence="14 15">
    <name type="scientific">Zostera marina</name>
    <name type="common">Eelgrass</name>
    <dbReference type="NCBI Taxonomy" id="29655"/>
    <lineage>
        <taxon>Eukaryota</taxon>
        <taxon>Viridiplantae</taxon>
        <taxon>Streptophyta</taxon>
        <taxon>Embryophyta</taxon>
        <taxon>Tracheophyta</taxon>
        <taxon>Spermatophyta</taxon>
        <taxon>Magnoliopsida</taxon>
        <taxon>Liliopsida</taxon>
        <taxon>Zosteraceae</taxon>
        <taxon>Zostera</taxon>
    </lineage>
</organism>
<dbReference type="EMBL" id="LFYR01001823">
    <property type="protein sequence ID" value="KMZ59026.1"/>
    <property type="molecule type" value="Genomic_DNA"/>
</dbReference>
<evidence type="ECO:0000256" key="6">
    <source>
        <dbReference type="ARBA" id="ARBA00022723"/>
    </source>
</evidence>
<dbReference type="AlphaFoldDB" id="A0A0K9NQI6"/>
<evidence type="ECO:0000313" key="14">
    <source>
        <dbReference type="EMBL" id="KMZ59026.1"/>
    </source>
</evidence>
<evidence type="ECO:0000256" key="5">
    <source>
        <dbReference type="ARBA" id="ARBA00022682"/>
    </source>
</evidence>
<dbReference type="CDD" id="cd04038">
    <property type="entry name" value="C2_ArfGAP"/>
    <property type="match status" value="1"/>
</dbReference>
<keyword evidence="9" id="KW-0472">Membrane</keyword>
<evidence type="ECO:0000256" key="8">
    <source>
        <dbReference type="ARBA" id="ARBA00023121"/>
    </source>
</evidence>
<dbReference type="InterPro" id="IPR000008">
    <property type="entry name" value="C2_dom"/>
</dbReference>
<dbReference type="GO" id="GO:0005096">
    <property type="term" value="F:GTPase activator activity"/>
    <property type="evidence" value="ECO:0007669"/>
    <property type="project" value="UniProtKB-KW"/>
</dbReference>
<dbReference type="InterPro" id="IPR044562">
    <property type="entry name" value="CAR1-11"/>
</dbReference>
<evidence type="ECO:0000256" key="2">
    <source>
        <dbReference type="ARBA" id="ARBA00004236"/>
    </source>
</evidence>
<gene>
    <name evidence="14" type="ORF">ZOSMA_70G00400</name>
</gene>
<evidence type="ECO:0000256" key="1">
    <source>
        <dbReference type="ARBA" id="ARBA00004123"/>
    </source>
</evidence>
<dbReference type="Gene3D" id="2.60.40.150">
    <property type="entry name" value="C2 domain"/>
    <property type="match status" value="1"/>
</dbReference>
<protein>
    <recommendedName>
        <fullName evidence="13">C2 domain-containing protein</fullName>
    </recommendedName>
</protein>
<feature type="region of interest" description="Disordered" evidence="12">
    <location>
        <begin position="312"/>
        <end position="352"/>
    </location>
</feature>
<keyword evidence="10" id="KW-0539">Nucleus</keyword>
<keyword evidence="3" id="KW-0343">GTPase activation</keyword>
<dbReference type="Proteomes" id="UP000036987">
    <property type="component" value="Unassembled WGS sequence"/>
</dbReference>
<name>A0A0K9NQI6_ZOSMR</name>
<dbReference type="GO" id="GO:0005634">
    <property type="term" value="C:nucleus"/>
    <property type="evidence" value="ECO:0007669"/>
    <property type="project" value="UniProtKB-SubCell"/>
</dbReference>
<evidence type="ECO:0000256" key="9">
    <source>
        <dbReference type="ARBA" id="ARBA00023136"/>
    </source>
</evidence>
<dbReference type="PROSITE" id="PS50096">
    <property type="entry name" value="IQ"/>
    <property type="match status" value="1"/>
</dbReference>
<dbReference type="GO" id="GO:0008289">
    <property type="term" value="F:lipid binding"/>
    <property type="evidence" value="ECO:0007669"/>
    <property type="project" value="UniProtKB-KW"/>
</dbReference>
<evidence type="ECO:0000256" key="7">
    <source>
        <dbReference type="ARBA" id="ARBA00022837"/>
    </source>
</evidence>
<evidence type="ECO:0000256" key="10">
    <source>
        <dbReference type="ARBA" id="ARBA00023242"/>
    </source>
</evidence>
<dbReference type="PANTHER" id="PTHR45933">
    <property type="entry name" value="PROTEIN C2-DOMAIN ABA-RELATED 4"/>
    <property type="match status" value="1"/>
</dbReference>
<keyword evidence="4" id="KW-1003">Cell membrane</keyword>
<dbReference type="SUPFAM" id="SSF49562">
    <property type="entry name" value="C2 domain (Calcium/lipid-binding domain, CaLB)"/>
    <property type="match status" value="1"/>
</dbReference>
<dbReference type="GO" id="GO:0009738">
    <property type="term" value="P:abscisic acid-activated signaling pathway"/>
    <property type="evidence" value="ECO:0007669"/>
    <property type="project" value="UniProtKB-KW"/>
</dbReference>
<dbReference type="InterPro" id="IPR035892">
    <property type="entry name" value="C2_domain_sf"/>
</dbReference>
<evidence type="ECO:0000313" key="15">
    <source>
        <dbReference type="Proteomes" id="UP000036987"/>
    </source>
</evidence>
<dbReference type="GO" id="GO:0046872">
    <property type="term" value="F:metal ion binding"/>
    <property type="evidence" value="ECO:0007669"/>
    <property type="project" value="UniProtKB-KW"/>
</dbReference>
<accession>A0A0K9NQI6</accession>
<evidence type="ECO:0000256" key="12">
    <source>
        <dbReference type="SAM" id="MobiDB-lite"/>
    </source>
</evidence>
<feature type="compositionally biased region" description="Basic and acidic residues" evidence="12">
    <location>
        <begin position="340"/>
        <end position="352"/>
    </location>
</feature>